<comment type="caution">
    <text evidence="2">The sequence shown here is derived from an EMBL/GenBank/DDBJ whole genome shotgun (WGS) entry which is preliminary data.</text>
</comment>
<dbReference type="AlphaFoldDB" id="A0A7J5Y507"/>
<sequence>MQGERGGGEVLTLDAVFFTQDIHCVQQCDPQTLKYCLTLNVREGLDGVVSQRQDDMNKAVGREIKEENNECGIRPFIAQQKATGSDRQTQCGEERKRGREKRGREERGREGRRQSEERGMEQVPMGAWLSLTRTDRHRQYYDRHPGNGTYYTNSYLREKNTENINALSRAVDTVCDGAVTDGPCRSHGCANYNLISQERTQVQQNPSVRDICG</sequence>
<feature type="region of interest" description="Disordered" evidence="1">
    <location>
        <begin position="71"/>
        <end position="122"/>
    </location>
</feature>
<protein>
    <submittedName>
        <fullName evidence="2">Uncharacterized protein</fullName>
    </submittedName>
</protein>
<name>A0A7J5Y507_DISMA</name>
<keyword evidence="3" id="KW-1185">Reference proteome</keyword>
<organism evidence="2 3">
    <name type="scientific">Dissostichus mawsoni</name>
    <name type="common">Antarctic cod</name>
    <dbReference type="NCBI Taxonomy" id="36200"/>
    <lineage>
        <taxon>Eukaryota</taxon>
        <taxon>Metazoa</taxon>
        <taxon>Chordata</taxon>
        <taxon>Craniata</taxon>
        <taxon>Vertebrata</taxon>
        <taxon>Euteleostomi</taxon>
        <taxon>Actinopterygii</taxon>
        <taxon>Neopterygii</taxon>
        <taxon>Teleostei</taxon>
        <taxon>Neoteleostei</taxon>
        <taxon>Acanthomorphata</taxon>
        <taxon>Eupercaria</taxon>
        <taxon>Perciformes</taxon>
        <taxon>Notothenioidei</taxon>
        <taxon>Nototheniidae</taxon>
        <taxon>Dissostichus</taxon>
    </lineage>
</organism>
<accession>A0A7J5Y507</accession>
<reference evidence="2 3" key="1">
    <citation type="submission" date="2020-03" db="EMBL/GenBank/DDBJ databases">
        <title>Dissostichus mawsoni Genome sequencing and assembly.</title>
        <authorList>
            <person name="Park H."/>
        </authorList>
    </citation>
    <scope>NUCLEOTIDE SEQUENCE [LARGE SCALE GENOMIC DNA]</scope>
    <source>
        <strain evidence="2">DM0001</strain>
        <tissue evidence="2">Muscle</tissue>
    </source>
</reference>
<dbReference type="Proteomes" id="UP000518266">
    <property type="component" value="Unassembled WGS sequence"/>
</dbReference>
<feature type="compositionally biased region" description="Polar residues" evidence="1">
    <location>
        <begin position="80"/>
        <end position="91"/>
    </location>
</feature>
<dbReference type="EMBL" id="JAAKFY010000018">
    <property type="protein sequence ID" value="KAF3843408.1"/>
    <property type="molecule type" value="Genomic_DNA"/>
</dbReference>
<evidence type="ECO:0000256" key="1">
    <source>
        <dbReference type="SAM" id="MobiDB-lite"/>
    </source>
</evidence>
<evidence type="ECO:0000313" key="3">
    <source>
        <dbReference type="Proteomes" id="UP000518266"/>
    </source>
</evidence>
<evidence type="ECO:0000313" key="2">
    <source>
        <dbReference type="EMBL" id="KAF3843408.1"/>
    </source>
</evidence>
<gene>
    <name evidence="2" type="ORF">F7725_002257</name>
</gene>
<feature type="compositionally biased region" description="Basic and acidic residues" evidence="1">
    <location>
        <begin position="92"/>
        <end position="120"/>
    </location>
</feature>
<proteinExistence type="predicted"/>